<sequence>MPICYLDAGIYNCEALFFPFLKASHPPPCDFLIRSVWALFCVSCYANTSSLSLEFGIQEEVTGIWFLNSNLSACLLFVMHCRCPKFPSSVPSSDHRLVGD</sequence>
<reference evidence="1" key="1">
    <citation type="journal article" date="2013" name="J. Plant Res.">
        <title>Effect of fungi and light on seed germination of three Opuntia species from semiarid lands of central Mexico.</title>
        <authorList>
            <person name="Delgado-Sanchez P."/>
            <person name="Jimenez-Bremont J.F."/>
            <person name="Guerrero-Gonzalez Mde L."/>
            <person name="Flores J."/>
        </authorList>
    </citation>
    <scope>NUCLEOTIDE SEQUENCE</scope>
    <source>
        <tissue evidence="1">Cladode</tissue>
    </source>
</reference>
<proteinExistence type="predicted"/>
<protein>
    <submittedName>
        <fullName evidence="1">Uncharacterized protein</fullName>
    </submittedName>
</protein>
<name>A0A7C9DW70_OPUST</name>
<evidence type="ECO:0000313" key="1">
    <source>
        <dbReference type="EMBL" id="MBA4653381.1"/>
    </source>
</evidence>
<organism evidence="1">
    <name type="scientific">Opuntia streptacantha</name>
    <name type="common">Prickly pear cactus</name>
    <name type="synonym">Opuntia cardona</name>
    <dbReference type="NCBI Taxonomy" id="393608"/>
    <lineage>
        <taxon>Eukaryota</taxon>
        <taxon>Viridiplantae</taxon>
        <taxon>Streptophyta</taxon>
        <taxon>Embryophyta</taxon>
        <taxon>Tracheophyta</taxon>
        <taxon>Spermatophyta</taxon>
        <taxon>Magnoliopsida</taxon>
        <taxon>eudicotyledons</taxon>
        <taxon>Gunneridae</taxon>
        <taxon>Pentapetalae</taxon>
        <taxon>Caryophyllales</taxon>
        <taxon>Cactineae</taxon>
        <taxon>Cactaceae</taxon>
        <taxon>Opuntioideae</taxon>
        <taxon>Opuntia</taxon>
    </lineage>
</organism>
<reference evidence="1" key="2">
    <citation type="submission" date="2020-07" db="EMBL/GenBank/DDBJ databases">
        <authorList>
            <person name="Vera ALvarez R."/>
            <person name="Arias-Moreno D.M."/>
            <person name="Jimenez-Jacinto V."/>
            <person name="Jimenez-Bremont J.F."/>
            <person name="Swaminathan K."/>
            <person name="Moose S.P."/>
            <person name="Guerrero-Gonzalez M.L."/>
            <person name="Marino-Ramirez L."/>
            <person name="Landsman D."/>
            <person name="Rodriguez-Kessler M."/>
            <person name="Delgado-Sanchez P."/>
        </authorList>
    </citation>
    <scope>NUCLEOTIDE SEQUENCE</scope>
    <source>
        <tissue evidence="1">Cladode</tissue>
    </source>
</reference>
<dbReference type="EMBL" id="GISG01178890">
    <property type="protein sequence ID" value="MBA4653381.1"/>
    <property type="molecule type" value="Transcribed_RNA"/>
</dbReference>
<dbReference type="AlphaFoldDB" id="A0A7C9DW70"/>
<accession>A0A7C9DW70</accession>